<dbReference type="Gene3D" id="3.40.50.300">
    <property type="entry name" value="P-loop containing nucleotide triphosphate hydrolases"/>
    <property type="match status" value="1"/>
</dbReference>
<evidence type="ECO:0000256" key="4">
    <source>
        <dbReference type="ARBA" id="ARBA00022705"/>
    </source>
</evidence>
<keyword evidence="2 11" id="KW-0808">Transferase</keyword>
<keyword evidence="5" id="KW-0479">Metal-binding</keyword>
<dbReference type="CDD" id="cd18137">
    <property type="entry name" value="HLD_clamp_pol_III_gamma_tau"/>
    <property type="match status" value="1"/>
</dbReference>
<evidence type="ECO:0000256" key="6">
    <source>
        <dbReference type="ARBA" id="ARBA00022741"/>
    </source>
</evidence>
<dbReference type="Gene3D" id="1.10.8.60">
    <property type="match status" value="1"/>
</dbReference>
<comment type="subunit">
    <text evidence="11">DNA polymerase III contains a core (composed of alpha, epsilon and theta chains) that associates with a tau subunit. This core dimerizes to form the POLIII' complex. PolIII' associates with the gamma complex (composed of gamma, delta, delta', psi and chi chains) and with the beta chain to form the complete DNA polymerase III complex.</text>
</comment>
<evidence type="ECO:0000256" key="11">
    <source>
        <dbReference type="RuleBase" id="RU364063"/>
    </source>
</evidence>
<dbReference type="InterPro" id="IPR050238">
    <property type="entry name" value="DNA_Rep/Repair_Clamp_Loader"/>
</dbReference>
<dbReference type="SUPFAM" id="SSF48019">
    <property type="entry name" value="post-AAA+ oligomerization domain-like"/>
    <property type="match status" value="1"/>
</dbReference>
<keyword evidence="6 11" id="KW-0547">Nucleotide-binding</keyword>
<sequence>MSYEVTATRKRPQGFETLVGQDFVVSTLSSAVSSGRIAHAYLFSGPRGVGKTSAARLLAKALNCEKGPTPAPCGECSSCQEISRGNSLDVIEIDGASNTSVNDVREIKDEVLFAPNSGRYKVYIIDEVHMLSNSAFNALLKTIEEPPPYIVFIFATTEIHKVPATIRSRCQQFNFRLIQPETIKNKLAEAAAELQIEAEDEALFWIAKEATGSLRDAYTLFDQVASFSDKGITLEEIRQKLGLVGLERINGVAEALAEEDAGKAIELTESVLADGVAVEQFIIDLTEYFRNLLFIRHGIKKEAVLGYSPERFSSKARDAWSVSQMETAIELLFTLYREIRYSLNQRFELELVMSRLAGMRSYLSPKEVLHQIGKLRSELVEGKLPLGQQQVAGSDNDVPETEPPRSPQIREHAPPQEQVSQAADQSVSQKASNPVHEKSHSDSLSSEEGEEAPPKNSHAVVGQTEQAEGPRNLSQEEIQQTIDSLRKTKPALVSALEKAGTWHLEGETLSIDFENGFTVNFVRGEIPILADALLPVIGFRPAVKLNAISKEQQQEENDDTEVRLVTEVFRGEVIGPKGEKK</sequence>
<evidence type="ECO:0000313" key="15">
    <source>
        <dbReference type="Proteomes" id="UP000002318"/>
    </source>
</evidence>
<dbReference type="GO" id="GO:0003887">
    <property type="term" value="F:DNA-directed DNA polymerase activity"/>
    <property type="evidence" value="ECO:0007669"/>
    <property type="project" value="UniProtKB-KW"/>
</dbReference>
<gene>
    <name evidence="11" type="primary">dnaX</name>
    <name evidence="14" type="ordered locus">Spirs_0088</name>
</gene>
<dbReference type="GO" id="GO:0003677">
    <property type="term" value="F:DNA binding"/>
    <property type="evidence" value="ECO:0007669"/>
    <property type="project" value="InterPro"/>
</dbReference>
<evidence type="ECO:0000256" key="3">
    <source>
        <dbReference type="ARBA" id="ARBA00022695"/>
    </source>
</evidence>
<dbReference type="RefSeq" id="WP_013252712.1">
    <property type="nucleotide sequence ID" value="NC_014364.1"/>
</dbReference>
<evidence type="ECO:0000256" key="2">
    <source>
        <dbReference type="ARBA" id="ARBA00022679"/>
    </source>
</evidence>
<dbReference type="GO" id="GO:0009360">
    <property type="term" value="C:DNA polymerase III complex"/>
    <property type="evidence" value="ECO:0007669"/>
    <property type="project" value="InterPro"/>
</dbReference>
<feature type="region of interest" description="Disordered" evidence="12">
    <location>
        <begin position="387"/>
        <end position="475"/>
    </location>
</feature>
<protein>
    <recommendedName>
        <fullName evidence="11">DNA polymerase III subunit gamma/tau</fullName>
        <ecNumber evidence="11">2.7.7.7</ecNumber>
    </recommendedName>
</protein>
<dbReference type="AlphaFoldDB" id="E1R8A4"/>
<reference evidence="14 15" key="1">
    <citation type="journal article" date="2010" name="Stand. Genomic Sci.">
        <title>Complete genome sequence of Spirochaeta smaragdinae type strain (SEBR 4228).</title>
        <authorList>
            <person name="Mavromatis K."/>
            <person name="Yasawong M."/>
            <person name="Chertkov O."/>
            <person name="Lapidus A."/>
            <person name="Lucas S."/>
            <person name="Nolan M."/>
            <person name="Del Rio T.G."/>
            <person name="Tice H."/>
            <person name="Cheng J.F."/>
            <person name="Pitluck S."/>
            <person name="Liolios K."/>
            <person name="Ivanova N."/>
            <person name="Tapia R."/>
            <person name="Han C."/>
            <person name="Bruce D."/>
            <person name="Goodwin L."/>
            <person name="Pati A."/>
            <person name="Chen A."/>
            <person name="Palaniappan K."/>
            <person name="Land M."/>
            <person name="Hauser L."/>
            <person name="Chang Y.J."/>
            <person name="Jeffries C.D."/>
            <person name="Detter J.C."/>
            <person name="Rohde M."/>
            <person name="Brambilla E."/>
            <person name="Spring S."/>
            <person name="Goker M."/>
            <person name="Sikorski J."/>
            <person name="Woyke T."/>
            <person name="Bristow J."/>
            <person name="Eisen J.A."/>
            <person name="Markowitz V."/>
            <person name="Hugenholtz P."/>
            <person name="Klenk H.P."/>
            <person name="Kyrpides N.C."/>
        </authorList>
    </citation>
    <scope>NUCLEOTIDE SEQUENCE [LARGE SCALE GENOMIC DNA]</scope>
    <source>
        <strain evidence="15">DSM 11293 / JCM 15392 / SEBR 4228</strain>
    </source>
</reference>
<dbReference type="NCBIfam" id="NF004046">
    <property type="entry name" value="PRK05563.1"/>
    <property type="match status" value="1"/>
</dbReference>
<dbReference type="KEGG" id="ssm:Spirs_0088"/>
<keyword evidence="15" id="KW-1185">Reference proteome</keyword>
<keyword evidence="4 11" id="KW-0235">DNA replication</keyword>
<keyword evidence="3 11" id="KW-0548">Nucleotidyltransferase</keyword>
<dbReference type="InterPro" id="IPR008921">
    <property type="entry name" value="DNA_pol3_clamp-load_cplx_C"/>
</dbReference>
<comment type="function">
    <text evidence="11">DNA polymerase III is a complex, multichain enzyme responsible for most of the replicative synthesis in bacteria. This DNA polymerase also exhibits 3' to 5' exonuclease activity.</text>
</comment>
<proteinExistence type="inferred from homology"/>
<comment type="catalytic activity">
    <reaction evidence="10 11">
        <text>DNA(n) + a 2'-deoxyribonucleoside 5'-triphosphate = DNA(n+1) + diphosphate</text>
        <dbReference type="Rhea" id="RHEA:22508"/>
        <dbReference type="Rhea" id="RHEA-COMP:17339"/>
        <dbReference type="Rhea" id="RHEA-COMP:17340"/>
        <dbReference type="ChEBI" id="CHEBI:33019"/>
        <dbReference type="ChEBI" id="CHEBI:61560"/>
        <dbReference type="ChEBI" id="CHEBI:173112"/>
        <dbReference type="EC" id="2.7.7.7"/>
    </reaction>
</comment>
<keyword evidence="8 11" id="KW-0067">ATP-binding</keyword>
<dbReference type="InterPro" id="IPR001270">
    <property type="entry name" value="ClpA/B"/>
</dbReference>
<evidence type="ECO:0000256" key="8">
    <source>
        <dbReference type="ARBA" id="ARBA00022840"/>
    </source>
</evidence>
<feature type="compositionally biased region" description="Low complexity" evidence="12">
    <location>
        <begin position="418"/>
        <end position="432"/>
    </location>
</feature>
<keyword evidence="9 11" id="KW-0239">DNA-directed DNA polymerase</keyword>
<dbReference type="CDD" id="cd00009">
    <property type="entry name" value="AAA"/>
    <property type="match status" value="1"/>
</dbReference>
<accession>E1R8A4</accession>
<dbReference type="STRING" id="573413.Spirs_0088"/>
<dbReference type="GO" id="GO:0005524">
    <property type="term" value="F:ATP binding"/>
    <property type="evidence" value="ECO:0007669"/>
    <property type="project" value="UniProtKB-KW"/>
</dbReference>
<dbReference type="InterPro" id="IPR012763">
    <property type="entry name" value="DNA_pol_III_sug/sutau_N"/>
</dbReference>
<name>E1R8A4_SEDSS</name>
<dbReference type="Pfam" id="PF12169">
    <property type="entry name" value="DNA_pol3_gamma3"/>
    <property type="match status" value="1"/>
</dbReference>
<keyword evidence="7" id="KW-0862">Zinc</keyword>
<dbReference type="Gene3D" id="1.20.272.10">
    <property type="match status" value="1"/>
</dbReference>
<dbReference type="PANTHER" id="PTHR11669:SF0">
    <property type="entry name" value="PROTEIN STICHEL-LIKE 2"/>
    <property type="match status" value="1"/>
</dbReference>
<dbReference type="Pfam" id="PF13177">
    <property type="entry name" value="DNA_pol3_delta2"/>
    <property type="match status" value="1"/>
</dbReference>
<dbReference type="HOGENOM" id="CLU_006229_0_4_12"/>
<evidence type="ECO:0000256" key="5">
    <source>
        <dbReference type="ARBA" id="ARBA00022723"/>
    </source>
</evidence>
<evidence type="ECO:0000313" key="14">
    <source>
        <dbReference type="EMBL" id="ADK79248.1"/>
    </source>
</evidence>
<dbReference type="SUPFAM" id="SSF52540">
    <property type="entry name" value="P-loop containing nucleoside triphosphate hydrolases"/>
    <property type="match status" value="1"/>
</dbReference>
<dbReference type="GO" id="GO:0046872">
    <property type="term" value="F:metal ion binding"/>
    <property type="evidence" value="ECO:0007669"/>
    <property type="project" value="UniProtKB-KW"/>
</dbReference>
<dbReference type="SMART" id="SM00382">
    <property type="entry name" value="AAA"/>
    <property type="match status" value="1"/>
</dbReference>
<evidence type="ECO:0000256" key="9">
    <source>
        <dbReference type="ARBA" id="ARBA00022932"/>
    </source>
</evidence>
<evidence type="ECO:0000256" key="10">
    <source>
        <dbReference type="ARBA" id="ARBA00049244"/>
    </source>
</evidence>
<dbReference type="InterPro" id="IPR027417">
    <property type="entry name" value="P-loop_NTPase"/>
</dbReference>
<evidence type="ECO:0000256" key="12">
    <source>
        <dbReference type="SAM" id="MobiDB-lite"/>
    </source>
</evidence>
<dbReference type="eggNOG" id="COG2812">
    <property type="taxonomic scope" value="Bacteria"/>
</dbReference>
<comment type="similarity">
    <text evidence="1 11">Belongs to the DnaX/STICHEL family.</text>
</comment>
<dbReference type="OrthoDB" id="9810148at2"/>
<evidence type="ECO:0000259" key="13">
    <source>
        <dbReference type="SMART" id="SM00382"/>
    </source>
</evidence>
<dbReference type="Pfam" id="PF22608">
    <property type="entry name" value="DNAX_ATPase_lid"/>
    <property type="match status" value="1"/>
</dbReference>
<dbReference type="InterPro" id="IPR045085">
    <property type="entry name" value="HLD_clamp_pol_III_gamma_tau"/>
</dbReference>
<dbReference type="EMBL" id="CP002116">
    <property type="protein sequence ID" value="ADK79248.1"/>
    <property type="molecule type" value="Genomic_DNA"/>
</dbReference>
<organism evidence="14 15">
    <name type="scientific">Sediminispirochaeta smaragdinae (strain DSM 11293 / JCM 15392 / SEBR 4228)</name>
    <name type="common">Spirochaeta smaragdinae</name>
    <dbReference type="NCBI Taxonomy" id="573413"/>
    <lineage>
        <taxon>Bacteria</taxon>
        <taxon>Pseudomonadati</taxon>
        <taxon>Spirochaetota</taxon>
        <taxon>Spirochaetia</taxon>
        <taxon>Spirochaetales</taxon>
        <taxon>Spirochaetaceae</taxon>
        <taxon>Sediminispirochaeta</taxon>
    </lineage>
</organism>
<dbReference type="PANTHER" id="PTHR11669">
    <property type="entry name" value="REPLICATION FACTOR C / DNA POLYMERASE III GAMMA-TAU SUBUNIT"/>
    <property type="match status" value="1"/>
</dbReference>
<evidence type="ECO:0000256" key="7">
    <source>
        <dbReference type="ARBA" id="ARBA00022833"/>
    </source>
</evidence>
<dbReference type="Proteomes" id="UP000002318">
    <property type="component" value="Chromosome"/>
</dbReference>
<dbReference type="PRINTS" id="PR00300">
    <property type="entry name" value="CLPPROTEASEA"/>
</dbReference>
<evidence type="ECO:0000256" key="1">
    <source>
        <dbReference type="ARBA" id="ARBA00006360"/>
    </source>
</evidence>
<dbReference type="NCBIfam" id="TIGR02397">
    <property type="entry name" value="dnaX_nterm"/>
    <property type="match status" value="1"/>
</dbReference>
<dbReference type="GO" id="GO:0006261">
    <property type="term" value="P:DNA-templated DNA replication"/>
    <property type="evidence" value="ECO:0007669"/>
    <property type="project" value="TreeGrafter"/>
</dbReference>
<feature type="domain" description="AAA+ ATPase" evidence="13">
    <location>
        <begin position="37"/>
        <end position="179"/>
    </location>
</feature>
<dbReference type="NCBIfam" id="NF005173">
    <property type="entry name" value="PRK06647.1"/>
    <property type="match status" value="1"/>
</dbReference>
<dbReference type="EC" id="2.7.7.7" evidence="11"/>
<dbReference type="FunFam" id="3.40.50.300:FF:000014">
    <property type="entry name" value="DNA polymerase III subunit gamma/tau"/>
    <property type="match status" value="1"/>
</dbReference>
<dbReference type="InterPro" id="IPR022754">
    <property type="entry name" value="DNA_pol_III_gamma-3"/>
</dbReference>
<dbReference type="InterPro" id="IPR003593">
    <property type="entry name" value="AAA+_ATPase"/>
</dbReference>